<keyword evidence="1" id="KW-0812">Transmembrane</keyword>
<sequence>MMPGVFVFRMTSGVLQLLADGSHATLKLVAATVNDGLIAITIIFAMGLGLVVPKLVIDLLAQRSTRAKS</sequence>
<protein>
    <submittedName>
        <fullName evidence="2">Uncharacterized protein</fullName>
    </submittedName>
</protein>
<proteinExistence type="predicted"/>
<name>A0A158HCS7_9BURK</name>
<dbReference type="Proteomes" id="UP000054683">
    <property type="component" value="Unassembled WGS sequence"/>
</dbReference>
<evidence type="ECO:0000313" key="3">
    <source>
        <dbReference type="Proteomes" id="UP000054683"/>
    </source>
</evidence>
<gene>
    <name evidence="2" type="ORF">AWB69_04255</name>
</gene>
<accession>A0A158HCS7</accession>
<keyword evidence="1" id="KW-0472">Membrane</keyword>
<keyword evidence="1" id="KW-1133">Transmembrane helix</keyword>
<evidence type="ECO:0000256" key="1">
    <source>
        <dbReference type="SAM" id="Phobius"/>
    </source>
</evidence>
<dbReference type="AlphaFoldDB" id="A0A158HCS7"/>
<feature type="transmembrane region" description="Helical" evidence="1">
    <location>
        <begin position="37"/>
        <end position="61"/>
    </location>
</feature>
<evidence type="ECO:0000313" key="2">
    <source>
        <dbReference type="EMBL" id="SAL42148.1"/>
    </source>
</evidence>
<organism evidence="2 3">
    <name type="scientific">Caballeronia udeis</name>
    <dbReference type="NCBI Taxonomy" id="1232866"/>
    <lineage>
        <taxon>Bacteria</taxon>
        <taxon>Pseudomonadati</taxon>
        <taxon>Pseudomonadota</taxon>
        <taxon>Betaproteobacteria</taxon>
        <taxon>Burkholderiales</taxon>
        <taxon>Burkholderiaceae</taxon>
        <taxon>Caballeronia</taxon>
    </lineage>
</organism>
<reference evidence="2 3" key="1">
    <citation type="submission" date="2016-01" db="EMBL/GenBank/DDBJ databases">
        <authorList>
            <person name="Oliw E.H."/>
        </authorList>
    </citation>
    <scope>NUCLEOTIDE SEQUENCE [LARGE SCALE GENOMIC DNA]</scope>
    <source>
        <strain evidence="2">LMG 27134</strain>
    </source>
</reference>
<dbReference type="EMBL" id="FCOK02000029">
    <property type="protein sequence ID" value="SAL42148.1"/>
    <property type="molecule type" value="Genomic_DNA"/>
</dbReference>